<evidence type="ECO:0000256" key="1">
    <source>
        <dbReference type="ARBA" id="ARBA00008142"/>
    </source>
</evidence>
<dbReference type="AlphaFoldDB" id="A0A0D2VPA3"/>
<dbReference type="PANTHER" id="PTHR46161:SF3">
    <property type="entry name" value="NUCLEOSIDE DIPHOSPHATE KINASE DDB_G0292928-RELATED"/>
    <property type="match status" value="1"/>
</dbReference>
<evidence type="ECO:0000256" key="3">
    <source>
        <dbReference type="ARBA" id="ARBA00022679"/>
    </source>
</evidence>
<dbReference type="InterPro" id="IPR036850">
    <property type="entry name" value="NDK-like_dom_sf"/>
</dbReference>
<keyword evidence="2" id="KW-0963">Cytoplasm</keyword>
<keyword evidence="5 12" id="KW-0547">Nucleotide-binding</keyword>
<dbReference type="OrthoDB" id="2162449at2759"/>
<feature type="active site" description="Pros-phosphohistidine intermediate" evidence="10">
    <location>
        <position position="130"/>
    </location>
</feature>
<evidence type="ECO:0000256" key="11">
    <source>
        <dbReference type="RuleBase" id="RU004011"/>
    </source>
</evidence>
<keyword evidence="4" id="KW-0479">Metal-binding</keyword>
<feature type="binding site" evidence="10">
    <location>
        <position position="69"/>
    </location>
    <ligand>
        <name>ATP</name>
        <dbReference type="ChEBI" id="CHEBI:30616"/>
    </ligand>
</feature>
<dbReference type="Pfam" id="PF00334">
    <property type="entry name" value="NDK"/>
    <property type="match status" value="1"/>
</dbReference>
<keyword evidence="3 12" id="KW-0808">Transferase</keyword>
<comment type="catalytic activity">
    <reaction evidence="12">
        <text>a 2'-deoxyribonucleoside 5'-diphosphate + ATP = a 2'-deoxyribonucleoside 5'-triphosphate + ADP</text>
        <dbReference type="Rhea" id="RHEA:44640"/>
        <dbReference type="ChEBI" id="CHEBI:30616"/>
        <dbReference type="ChEBI" id="CHEBI:61560"/>
        <dbReference type="ChEBI" id="CHEBI:73316"/>
        <dbReference type="ChEBI" id="CHEBI:456216"/>
        <dbReference type="EC" id="2.7.4.6"/>
    </reaction>
</comment>
<feature type="binding site" evidence="10">
    <location>
        <position position="103"/>
    </location>
    <ligand>
        <name>ATP</name>
        <dbReference type="ChEBI" id="CHEBI:30616"/>
    </ligand>
</feature>
<comment type="similarity">
    <text evidence="1 10 11">Belongs to the NDK family.</text>
</comment>
<dbReference type="PhylomeDB" id="A0A0D2VPA3"/>
<evidence type="ECO:0000256" key="4">
    <source>
        <dbReference type="ARBA" id="ARBA00022723"/>
    </source>
</evidence>
<sequence>MAASAAAAAATRQLTLAVIKPDLFANPARVQAIMDVIQEHRFEIKHSAVVRWTRADAERFYAEHHGKFFFNRLTGYMSSGPMQPMVLEREDAIRYWRLLMGPTHPARARQNSPNTLRSIYGLSDTRNSLHGSDSKASALREIGFFFPDLPIDWPSTP</sequence>
<evidence type="ECO:0000256" key="7">
    <source>
        <dbReference type="ARBA" id="ARBA00022840"/>
    </source>
</evidence>
<dbReference type="GO" id="GO:0046872">
    <property type="term" value="F:metal ion binding"/>
    <property type="evidence" value="ECO:0007669"/>
    <property type="project" value="UniProtKB-KW"/>
</dbReference>
<evidence type="ECO:0000256" key="2">
    <source>
        <dbReference type="ARBA" id="ARBA00022490"/>
    </source>
</evidence>
<dbReference type="InterPro" id="IPR001564">
    <property type="entry name" value="Nucleoside_diP_kinase"/>
</dbReference>
<evidence type="ECO:0000313" key="14">
    <source>
        <dbReference type="EMBL" id="KJE92267.1"/>
    </source>
</evidence>
<feature type="domain" description="Nucleoside diphosphate kinase-like" evidence="13">
    <location>
        <begin position="12"/>
        <end position="153"/>
    </location>
</feature>
<dbReference type="EC" id="2.7.4.6" evidence="12"/>
<dbReference type="PRINTS" id="PR01243">
    <property type="entry name" value="NUCDPKINASE"/>
</dbReference>
<feature type="binding site" evidence="10">
    <location>
        <position position="127"/>
    </location>
    <ligand>
        <name>ATP</name>
        <dbReference type="ChEBI" id="CHEBI:30616"/>
    </ligand>
</feature>
<feature type="binding site" evidence="10">
    <location>
        <position position="117"/>
    </location>
    <ligand>
        <name>ATP</name>
        <dbReference type="ChEBI" id="CHEBI:30616"/>
    </ligand>
</feature>
<evidence type="ECO:0000256" key="8">
    <source>
        <dbReference type="ARBA" id="ARBA00022842"/>
    </source>
</evidence>
<dbReference type="Proteomes" id="UP000008743">
    <property type="component" value="Unassembled WGS sequence"/>
</dbReference>
<dbReference type="GO" id="GO:0006241">
    <property type="term" value="P:CTP biosynthetic process"/>
    <property type="evidence" value="ECO:0007669"/>
    <property type="project" value="InterPro"/>
</dbReference>
<dbReference type="InParanoid" id="A0A0D2VPA3"/>
<evidence type="ECO:0000259" key="13">
    <source>
        <dbReference type="SMART" id="SM00562"/>
    </source>
</evidence>
<dbReference type="PROSITE" id="PS00469">
    <property type="entry name" value="NDPK"/>
    <property type="match status" value="1"/>
</dbReference>
<evidence type="ECO:0000256" key="12">
    <source>
        <dbReference type="RuleBase" id="RU004013"/>
    </source>
</evidence>
<dbReference type="EMBL" id="KE346363">
    <property type="protein sequence ID" value="KJE92267.1"/>
    <property type="molecule type" value="Genomic_DNA"/>
</dbReference>
<keyword evidence="6 12" id="KW-0418">Kinase</keyword>
<evidence type="ECO:0000313" key="15">
    <source>
        <dbReference type="Proteomes" id="UP000008743"/>
    </source>
</evidence>
<feature type="binding site" evidence="10">
    <location>
        <position position="20"/>
    </location>
    <ligand>
        <name>ATP</name>
        <dbReference type="ChEBI" id="CHEBI:30616"/>
    </ligand>
</feature>
<dbReference type="GO" id="GO:0005524">
    <property type="term" value="F:ATP binding"/>
    <property type="evidence" value="ECO:0007669"/>
    <property type="project" value="UniProtKB-KW"/>
</dbReference>
<name>A0A0D2VPA3_CAPO3</name>
<reference evidence="15" key="1">
    <citation type="submission" date="2011-02" db="EMBL/GenBank/DDBJ databases">
        <title>The Genome Sequence of Capsaspora owczarzaki ATCC 30864.</title>
        <authorList>
            <person name="Russ C."/>
            <person name="Cuomo C."/>
            <person name="Burger G."/>
            <person name="Gray M.W."/>
            <person name="Holland P.W.H."/>
            <person name="King N."/>
            <person name="Lang F.B.F."/>
            <person name="Roger A.J."/>
            <person name="Ruiz-Trillo I."/>
            <person name="Young S.K."/>
            <person name="Zeng Q."/>
            <person name="Gargeya S."/>
            <person name="Alvarado L."/>
            <person name="Berlin A."/>
            <person name="Chapman S.B."/>
            <person name="Chen Z."/>
            <person name="Freedman E."/>
            <person name="Gellesch M."/>
            <person name="Goldberg J."/>
            <person name="Griggs A."/>
            <person name="Gujja S."/>
            <person name="Heilman E."/>
            <person name="Heiman D."/>
            <person name="Howarth C."/>
            <person name="Mehta T."/>
            <person name="Neiman D."/>
            <person name="Pearson M."/>
            <person name="Roberts A."/>
            <person name="Saif S."/>
            <person name="Shea T."/>
            <person name="Shenoy N."/>
            <person name="Sisk P."/>
            <person name="Stolte C."/>
            <person name="Sykes S."/>
            <person name="White J."/>
            <person name="Yandava C."/>
            <person name="Haas B."/>
            <person name="Nusbaum C."/>
            <person name="Birren B."/>
        </authorList>
    </citation>
    <scope>NUCLEOTIDE SEQUENCE</scope>
    <source>
        <strain evidence="15">ATCC 30864</strain>
    </source>
</reference>
<keyword evidence="8" id="KW-0460">Magnesium</keyword>
<dbReference type="GO" id="GO:0006183">
    <property type="term" value="P:GTP biosynthetic process"/>
    <property type="evidence" value="ECO:0007669"/>
    <property type="project" value="InterPro"/>
</dbReference>
<evidence type="ECO:0000256" key="5">
    <source>
        <dbReference type="ARBA" id="ARBA00022741"/>
    </source>
</evidence>
<dbReference type="STRING" id="595528.A0A0D2VPA3"/>
<dbReference type="InterPro" id="IPR034907">
    <property type="entry name" value="NDK-like_dom"/>
</dbReference>
<evidence type="ECO:0000256" key="9">
    <source>
        <dbReference type="ARBA" id="ARBA00023080"/>
    </source>
</evidence>
<dbReference type="GO" id="GO:0006228">
    <property type="term" value="P:UTP biosynthetic process"/>
    <property type="evidence" value="ECO:0007669"/>
    <property type="project" value="InterPro"/>
</dbReference>
<keyword evidence="15" id="KW-1185">Reference proteome</keyword>
<feature type="binding site" evidence="10">
    <location>
        <position position="97"/>
    </location>
    <ligand>
        <name>ATP</name>
        <dbReference type="ChEBI" id="CHEBI:30616"/>
    </ligand>
</feature>
<protein>
    <recommendedName>
        <fullName evidence="12">Nucleoside diphosphate kinase</fullName>
        <ecNumber evidence="12">2.7.4.6</ecNumber>
    </recommendedName>
</protein>
<keyword evidence="9" id="KW-0546">Nucleotide metabolism</keyword>
<dbReference type="SUPFAM" id="SSF54919">
    <property type="entry name" value="Nucleoside diphosphate kinase, NDK"/>
    <property type="match status" value="1"/>
</dbReference>
<dbReference type="SMART" id="SM00562">
    <property type="entry name" value="NDK"/>
    <property type="match status" value="1"/>
</dbReference>
<dbReference type="InterPro" id="IPR023005">
    <property type="entry name" value="Nucleoside_diP_kinase_AS"/>
</dbReference>
<dbReference type="GO" id="GO:0004550">
    <property type="term" value="F:nucleoside diphosphate kinase activity"/>
    <property type="evidence" value="ECO:0007669"/>
    <property type="project" value="UniProtKB-EC"/>
</dbReference>
<gene>
    <name evidence="14" type="ORF">CAOG_009646</name>
</gene>
<evidence type="ECO:0000256" key="10">
    <source>
        <dbReference type="PROSITE-ProRule" id="PRU00706"/>
    </source>
</evidence>
<evidence type="ECO:0000256" key="6">
    <source>
        <dbReference type="ARBA" id="ARBA00022777"/>
    </source>
</evidence>
<accession>A0A0D2VPA3</accession>
<dbReference type="PROSITE" id="PS51374">
    <property type="entry name" value="NDPK_LIKE"/>
    <property type="match status" value="1"/>
</dbReference>
<dbReference type="Gene3D" id="3.30.70.141">
    <property type="entry name" value="Nucleoside diphosphate kinase-like domain"/>
    <property type="match status" value="1"/>
</dbReference>
<organism evidence="14 15">
    <name type="scientific">Capsaspora owczarzaki (strain ATCC 30864)</name>
    <dbReference type="NCBI Taxonomy" id="595528"/>
    <lineage>
        <taxon>Eukaryota</taxon>
        <taxon>Filasterea</taxon>
        <taxon>Capsaspora</taxon>
    </lineage>
</organism>
<dbReference type="PANTHER" id="PTHR46161">
    <property type="entry name" value="NUCLEOSIDE DIPHOSPHATE KINASE"/>
    <property type="match status" value="1"/>
</dbReference>
<keyword evidence="7 12" id="KW-0067">ATP-binding</keyword>
<proteinExistence type="inferred from homology"/>